<protein>
    <submittedName>
        <fullName evidence="3">Uncharacterized protein</fullName>
    </submittedName>
</protein>
<feature type="compositionally biased region" description="Basic and acidic residues" evidence="1">
    <location>
        <begin position="71"/>
        <end position="89"/>
    </location>
</feature>
<organism evidence="3 4">
    <name type="scientific">Hymenobacter aranciens</name>
    <dbReference type="NCBI Taxonomy" id="3063996"/>
    <lineage>
        <taxon>Bacteria</taxon>
        <taxon>Pseudomonadati</taxon>
        <taxon>Bacteroidota</taxon>
        <taxon>Cytophagia</taxon>
        <taxon>Cytophagales</taxon>
        <taxon>Hymenobacteraceae</taxon>
        <taxon>Hymenobacter</taxon>
    </lineage>
</organism>
<evidence type="ECO:0000256" key="1">
    <source>
        <dbReference type="SAM" id="MobiDB-lite"/>
    </source>
</evidence>
<keyword evidence="2" id="KW-0732">Signal</keyword>
<accession>A0ABT9BE22</accession>
<sequence>MKHLLILCALLVATADLQASALPTQTDPKADKAAAKKAKKARRQKGPEVYKGPVAEQLRVIEDAPNAQKDPNPDKEEAKADRKSDKETK</sequence>
<feature type="region of interest" description="Disordered" evidence="1">
    <location>
        <begin position="23"/>
        <end position="89"/>
    </location>
</feature>
<feature type="chain" id="PRO_5046038149" evidence="2">
    <location>
        <begin position="22"/>
        <end position="89"/>
    </location>
</feature>
<comment type="caution">
    <text evidence="3">The sequence shown here is derived from an EMBL/GenBank/DDBJ whole genome shotgun (WGS) entry which is preliminary data.</text>
</comment>
<name>A0ABT9BE22_9BACT</name>
<evidence type="ECO:0000313" key="3">
    <source>
        <dbReference type="EMBL" id="MDO7876502.1"/>
    </source>
</evidence>
<gene>
    <name evidence="3" type="ORF">Q5H93_17290</name>
</gene>
<feature type="signal peptide" evidence="2">
    <location>
        <begin position="1"/>
        <end position="21"/>
    </location>
</feature>
<evidence type="ECO:0000256" key="2">
    <source>
        <dbReference type="SAM" id="SignalP"/>
    </source>
</evidence>
<feature type="compositionally biased region" description="Basic residues" evidence="1">
    <location>
        <begin position="35"/>
        <end position="44"/>
    </location>
</feature>
<dbReference type="EMBL" id="JAUQSY010000012">
    <property type="protein sequence ID" value="MDO7876502.1"/>
    <property type="molecule type" value="Genomic_DNA"/>
</dbReference>
<proteinExistence type="predicted"/>
<dbReference type="Proteomes" id="UP001176429">
    <property type="component" value="Unassembled WGS sequence"/>
</dbReference>
<dbReference type="RefSeq" id="WP_305007871.1">
    <property type="nucleotide sequence ID" value="NZ_JAUQSY010000012.1"/>
</dbReference>
<reference evidence="3" key="1">
    <citation type="submission" date="2023-07" db="EMBL/GenBank/DDBJ databases">
        <authorList>
            <person name="Kim M.K."/>
        </authorList>
    </citation>
    <scope>NUCLEOTIDE SEQUENCE</scope>
    <source>
        <strain evidence="3">ASUV-10-1</strain>
    </source>
</reference>
<keyword evidence="4" id="KW-1185">Reference proteome</keyword>
<evidence type="ECO:0000313" key="4">
    <source>
        <dbReference type="Proteomes" id="UP001176429"/>
    </source>
</evidence>